<dbReference type="EMBL" id="JAGKQM010000010">
    <property type="protein sequence ID" value="KAH0907872.1"/>
    <property type="molecule type" value="Genomic_DNA"/>
</dbReference>
<feature type="compositionally biased region" description="Polar residues" evidence="8">
    <location>
        <begin position="52"/>
        <end position="69"/>
    </location>
</feature>
<dbReference type="PROSITE" id="PS51192">
    <property type="entry name" value="HELICASE_ATP_BIND_1"/>
    <property type="match status" value="1"/>
</dbReference>
<dbReference type="InterPro" id="IPR011545">
    <property type="entry name" value="DEAD/DEAH_box_helicase_dom"/>
</dbReference>
<feature type="compositionally biased region" description="Basic and acidic residues" evidence="8">
    <location>
        <begin position="907"/>
        <end position="917"/>
    </location>
</feature>
<dbReference type="InterPro" id="IPR025313">
    <property type="entry name" value="SPB4-like_CTE"/>
</dbReference>
<dbReference type="Proteomes" id="UP000824890">
    <property type="component" value="Unassembled WGS sequence"/>
</dbReference>
<keyword evidence="5 7" id="KW-0067">ATP-binding</keyword>
<feature type="region of interest" description="Disordered" evidence="8">
    <location>
        <begin position="1006"/>
        <end position="1053"/>
    </location>
</feature>
<dbReference type="InterPro" id="IPR006910">
    <property type="entry name" value="Rad21_Rec8_N"/>
</dbReference>
<feature type="compositionally biased region" description="Basic and acidic residues" evidence="8">
    <location>
        <begin position="1031"/>
        <end position="1043"/>
    </location>
</feature>
<organism evidence="11 12">
    <name type="scientific">Brassica napus</name>
    <name type="common">Rape</name>
    <dbReference type="NCBI Taxonomy" id="3708"/>
    <lineage>
        <taxon>Eukaryota</taxon>
        <taxon>Viridiplantae</taxon>
        <taxon>Streptophyta</taxon>
        <taxon>Embryophyta</taxon>
        <taxon>Tracheophyta</taxon>
        <taxon>Spermatophyta</taxon>
        <taxon>Magnoliopsida</taxon>
        <taxon>eudicotyledons</taxon>
        <taxon>Gunneridae</taxon>
        <taxon>Pentapetalae</taxon>
        <taxon>rosids</taxon>
        <taxon>malvids</taxon>
        <taxon>Brassicales</taxon>
        <taxon>Brassicaceae</taxon>
        <taxon>Brassiceae</taxon>
        <taxon>Brassica</taxon>
    </lineage>
</organism>
<keyword evidence="2 7" id="KW-0547">Nucleotide-binding</keyword>
<feature type="region of interest" description="Disordered" evidence="8">
    <location>
        <begin position="849"/>
        <end position="929"/>
    </location>
</feature>
<evidence type="ECO:0000259" key="9">
    <source>
        <dbReference type="PROSITE" id="PS51192"/>
    </source>
</evidence>
<feature type="compositionally biased region" description="Basic and acidic residues" evidence="8">
    <location>
        <begin position="572"/>
        <end position="586"/>
    </location>
</feature>
<feature type="domain" description="Helicase C-terminal" evidence="10">
    <location>
        <begin position="322"/>
        <end position="478"/>
    </location>
</feature>
<sequence length="1263" mass="142005">MHRSSGRFVKPVQYLILGRQNPKPNRNNQHAAIFSTLIKRFTSKILRERATRTQQRPSMDPSPNTNEALTETRFSDLKPPLSEDIIEALLRSGPPGFEFCTPVQAATIPLLCSHKDVAVDAATGSGKTLAFVLPLVEILRRSTSYPPKPHQVMGVIISPTRELSTQIYNVAQPFVSTLPNVNSVLLVGGRDVRADMKIIEEEGCNLLIGTPGRLSDIMERMDILDFRNLEILILDEADRLLEMGFQKQVNSIISRLPKQRRTGLFSATQTEGVEEMAKAGLRNPVRVEVRAESKSASLTNSKIPFGLHLEYLVCEADKKSSQLVDLLVRNKNKKLIVYFMTCACVDYWGLVLSKIPALKSISLIPIHGDKKQNARDKALASFTKASSGVLLCTDVAARGLDIPGIDYVVQYDPPQDPKMFNHRVGRTARLGKEGRSIVFLLPEEEDYVEFMRRRGVFCQEKKCSEEASDVIPIIRSLAMKDRAVYEKGKRAFVSFVHGYKEHECSYILRWQSLEIGKLAMGYGLLHVPSMSEVKQKRLSSEGFSPVEGVLKFEDIKFKDKSKEKQRKQNLQAKKEKLEDKKRERDKKNSKKAVNASSATADSKKRKLTGKQRQTIQTAEDEEEMARDYRTGGSVEQIGDLRLQSLIATVWGPATLLARKAPLGQIWMAATLHAKINRKKLNKLDIIQICEEILNPSVPMALRLSGILMGGVVIVYERKVKLLFDDVTRLLVEINGAWRTKAAPDPTLLPKGRTHARKEAVTLPDKDEADFGDFEQTRSQLPKFPNFMDFQQSYISMRLDEPNVNDIPEQEDLHQAAAENITLFEYHASYQTNTETYDRFERFDIEGDDETQLNFNPREGSQIPPTLIPSPPRHHDFPEGGNPTSPQRQEQQENGRDAFAEQTAEQNIPDREDQDVPRPTKRRARRTATSAMDCEQTIIAGNQYQSWLQDTSHILLRGKKRKARGPASPSIEVTKRMKLPVTQLFEEHVDGSYPPQLMELWSKCTQPLQTSTSETGRPDLSAEHSPGFGQERMQDHHQTDHHQGTETSFQNLGSPAERLRNVLAEKDGSIEGLMARSRASAENNNQAAADISVTPLYSGDDVRSMPSTPSARGAASINIEINSNSRRLNRKRQHSSPRRGLEPVAEDRTWEHRAYDFEFSMIPEKGFTADNEVLAETGPTQTQKPVTTHTDEKITDSIKSHLKTHFETPGAPQVESLNKLAIGMKRNAAAQLFYQSCVLATRGVIKVEQTQPYGDILIARGPNM</sequence>
<dbReference type="SMART" id="SM00487">
    <property type="entry name" value="DEXDc"/>
    <property type="match status" value="1"/>
</dbReference>
<feature type="region of interest" description="Disordered" evidence="8">
    <location>
        <begin position="1099"/>
        <end position="1143"/>
    </location>
</feature>
<dbReference type="CDD" id="cd17960">
    <property type="entry name" value="DEADc_DDX55"/>
    <property type="match status" value="1"/>
</dbReference>
<dbReference type="SMART" id="SM01178">
    <property type="entry name" value="DUF4217"/>
    <property type="match status" value="1"/>
</dbReference>
<dbReference type="SMART" id="SM00490">
    <property type="entry name" value="HELICc"/>
    <property type="match status" value="1"/>
</dbReference>
<evidence type="ECO:0000256" key="3">
    <source>
        <dbReference type="ARBA" id="ARBA00022801"/>
    </source>
</evidence>
<dbReference type="SUPFAM" id="SSF52540">
    <property type="entry name" value="P-loop containing nucleoside triphosphate hydrolases"/>
    <property type="match status" value="1"/>
</dbReference>
<keyword evidence="3 7" id="KW-0378">Hydrolase</keyword>
<dbReference type="InterPro" id="IPR014001">
    <property type="entry name" value="Helicase_ATP-bd"/>
</dbReference>
<gene>
    <name evidence="11" type="ORF">HID58_039699</name>
</gene>
<evidence type="ECO:0000259" key="10">
    <source>
        <dbReference type="PROSITE" id="PS51194"/>
    </source>
</evidence>
<dbReference type="Pfam" id="PF00270">
    <property type="entry name" value="DEAD"/>
    <property type="match status" value="1"/>
</dbReference>
<dbReference type="Gene3D" id="1.10.10.580">
    <property type="entry name" value="Structural maintenance of chromosome 1. Chain E"/>
    <property type="match status" value="1"/>
</dbReference>
<name>A0ABQ8BSU0_BRANA</name>
<dbReference type="Pfam" id="PF04825">
    <property type="entry name" value="Rad21_Rec8_N"/>
    <property type="match status" value="1"/>
</dbReference>
<feature type="compositionally biased region" description="Basic and acidic residues" evidence="8">
    <location>
        <begin position="889"/>
        <end position="898"/>
    </location>
</feature>
<dbReference type="InterPro" id="IPR027417">
    <property type="entry name" value="P-loop_NTPase"/>
</dbReference>
<keyword evidence="12" id="KW-1185">Reference proteome</keyword>
<feature type="compositionally biased region" description="Low complexity" evidence="8">
    <location>
        <begin position="591"/>
        <end position="600"/>
    </location>
</feature>
<dbReference type="SUPFAM" id="SSF46785">
    <property type="entry name" value="Winged helix' DNA-binding domain"/>
    <property type="match status" value="1"/>
</dbReference>
<evidence type="ECO:0000256" key="6">
    <source>
        <dbReference type="ARBA" id="ARBA00022884"/>
    </source>
</evidence>
<dbReference type="Pfam" id="PF00271">
    <property type="entry name" value="Helicase_C"/>
    <property type="match status" value="1"/>
</dbReference>
<keyword evidence="6 7" id="KW-0694">RNA-binding</keyword>
<dbReference type="InterPro" id="IPR036390">
    <property type="entry name" value="WH_DNA-bd_sf"/>
</dbReference>
<evidence type="ECO:0000256" key="8">
    <source>
        <dbReference type="SAM" id="MobiDB-lite"/>
    </source>
</evidence>
<comment type="caution">
    <text evidence="11">The sequence shown here is derived from an EMBL/GenBank/DDBJ whole genome shotgun (WGS) entry which is preliminary data.</text>
</comment>
<comment type="function">
    <text evidence="7">RNA helicase.</text>
</comment>
<comment type="similarity">
    <text evidence="7">Belongs to the DEAD box helicase family.</text>
</comment>
<dbReference type="Pfam" id="PF13959">
    <property type="entry name" value="CTE_SPB4"/>
    <property type="match status" value="1"/>
</dbReference>
<comment type="similarity">
    <text evidence="1">Belongs to the rad21 family.</text>
</comment>
<dbReference type="Pfam" id="PF04824">
    <property type="entry name" value="Rad21_Rec8"/>
    <property type="match status" value="1"/>
</dbReference>
<feature type="compositionally biased region" description="Basic residues" evidence="8">
    <location>
        <begin position="1126"/>
        <end position="1136"/>
    </location>
</feature>
<protein>
    <recommendedName>
        <fullName evidence="7">ATP-dependent RNA helicase</fullName>
        <ecNumber evidence="7">3.6.4.13</ecNumber>
    </recommendedName>
</protein>
<dbReference type="PROSITE" id="PS51194">
    <property type="entry name" value="HELICASE_CTER"/>
    <property type="match status" value="1"/>
</dbReference>
<evidence type="ECO:0000256" key="1">
    <source>
        <dbReference type="ARBA" id="ARBA00009870"/>
    </source>
</evidence>
<feature type="region of interest" description="Disordered" evidence="8">
    <location>
        <begin position="50"/>
        <end position="74"/>
    </location>
</feature>
<evidence type="ECO:0000256" key="5">
    <source>
        <dbReference type="ARBA" id="ARBA00022840"/>
    </source>
</evidence>
<dbReference type="InterPro" id="IPR000629">
    <property type="entry name" value="RNA-helicase_DEAD-box_CS"/>
</dbReference>
<evidence type="ECO:0000313" key="12">
    <source>
        <dbReference type="Proteomes" id="UP000824890"/>
    </source>
</evidence>
<keyword evidence="4 7" id="KW-0347">Helicase</keyword>
<proteinExistence type="inferred from homology"/>
<comment type="domain">
    <text evidence="7">The Q motif is unique to and characteristic of the DEAD box family of RNA helicases and controls ATP binding and hydrolysis.</text>
</comment>
<dbReference type="PANTHER" id="PTHR24031">
    <property type="entry name" value="RNA HELICASE"/>
    <property type="match status" value="1"/>
</dbReference>
<dbReference type="InterPro" id="IPR006909">
    <property type="entry name" value="Rad21/Rec8_C_eu"/>
</dbReference>
<evidence type="ECO:0000256" key="2">
    <source>
        <dbReference type="ARBA" id="ARBA00022741"/>
    </source>
</evidence>
<dbReference type="CDD" id="cd18787">
    <property type="entry name" value="SF2_C_DEAD"/>
    <property type="match status" value="1"/>
</dbReference>
<dbReference type="InterPro" id="IPR023093">
    <property type="entry name" value="ScpA-like_C"/>
</dbReference>
<feature type="region of interest" description="Disordered" evidence="8">
    <location>
        <begin position="561"/>
        <end position="625"/>
    </location>
</feature>
<feature type="domain" description="Helicase ATP-binding" evidence="9">
    <location>
        <begin position="108"/>
        <end position="287"/>
    </location>
</feature>
<dbReference type="EC" id="3.6.4.13" evidence="7"/>
<evidence type="ECO:0000256" key="7">
    <source>
        <dbReference type="RuleBase" id="RU365068"/>
    </source>
</evidence>
<comment type="catalytic activity">
    <reaction evidence="7">
        <text>ATP + H2O = ADP + phosphate + H(+)</text>
        <dbReference type="Rhea" id="RHEA:13065"/>
        <dbReference type="ChEBI" id="CHEBI:15377"/>
        <dbReference type="ChEBI" id="CHEBI:15378"/>
        <dbReference type="ChEBI" id="CHEBI:30616"/>
        <dbReference type="ChEBI" id="CHEBI:43474"/>
        <dbReference type="ChEBI" id="CHEBI:456216"/>
        <dbReference type="EC" id="3.6.4.13"/>
    </reaction>
</comment>
<evidence type="ECO:0000256" key="4">
    <source>
        <dbReference type="ARBA" id="ARBA00022806"/>
    </source>
</evidence>
<dbReference type="PROSITE" id="PS00039">
    <property type="entry name" value="DEAD_ATP_HELICASE"/>
    <property type="match status" value="1"/>
</dbReference>
<reference evidence="11 12" key="1">
    <citation type="submission" date="2021-05" db="EMBL/GenBank/DDBJ databases">
        <title>Genome Assembly of Synthetic Allotetraploid Brassica napus Reveals Homoeologous Exchanges between Subgenomes.</title>
        <authorList>
            <person name="Davis J.T."/>
        </authorList>
    </citation>
    <scope>NUCLEOTIDE SEQUENCE [LARGE SCALE GENOMIC DNA]</scope>
    <source>
        <strain evidence="12">cv. Da-Ae</strain>
        <tissue evidence="11">Seedling</tissue>
    </source>
</reference>
<evidence type="ECO:0000313" key="11">
    <source>
        <dbReference type="EMBL" id="KAH0907872.1"/>
    </source>
</evidence>
<dbReference type="InterPro" id="IPR001650">
    <property type="entry name" value="Helicase_C-like"/>
</dbReference>
<accession>A0ABQ8BSU0</accession>
<dbReference type="Gene3D" id="3.40.50.300">
    <property type="entry name" value="P-loop containing nucleotide triphosphate hydrolases"/>
    <property type="match status" value="2"/>
</dbReference>